<gene>
    <name evidence="1" type="ORF">D8I30_08335</name>
</gene>
<name>A0A494RFJ6_9CAUL</name>
<sequence>MSDAALDTAAPDSAAPVPAEIASRLPDLIALAQEDSSPKRRALLRELTDCFFGAPERTEAETALYGAVLSDLTDAMETAVRAELAERFCRSPDAPRQLIRRLANDEAEAVATPVLSASPVLTEADLIAVIRSRGQGHMRAVSRRAEVSEAVSDAIVERGDDETLGVLLGNQGACLSRAASEAAVERARVNPALHEVTVERASLPPDLLNDMYFAVEARLRQRILEQNARLDPALLESALAAGRARVATDDGALPPDYAESLAYVEELRAANQLTPQMLARFLRSGGRTAFLIALSQLADIDFHTARQIVERRELDALAVVCKAADLDRALFLTYAVVLLNTDGDAMGKARAYAGLYNDLTREAALRTLRFWRARKAMQAA</sequence>
<organism evidence="1 2">
    <name type="scientific">Brevundimonas naejangsanensis</name>
    <dbReference type="NCBI Taxonomy" id="588932"/>
    <lineage>
        <taxon>Bacteria</taxon>
        <taxon>Pseudomonadati</taxon>
        <taxon>Pseudomonadota</taxon>
        <taxon>Alphaproteobacteria</taxon>
        <taxon>Caulobacterales</taxon>
        <taxon>Caulobacteraceae</taxon>
        <taxon>Brevundimonas</taxon>
    </lineage>
</organism>
<evidence type="ECO:0000313" key="1">
    <source>
        <dbReference type="EMBL" id="AYG95187.1"/>
    </source>
</evidence>
<protein>
    <submittedName>
        <fullName evidence="1">DUF2336 domain-containing protein</fullName>
    </submittedName>
</protein>
<dbReference type="OrthoDB" id="7888976at2"/>
<reference evidence="1 2" key="1">
    <citation type="submission" date="2018-10" db="EMBL/GenBank/DDBJ databases">
        <title>Complete genome sequence of Brevundimonas naejangsanensis BRV3.</title>
        <authorList>
            <person name="Berrios L."/>
            <person name="Ely B."/>
        </authorList>
    </citation>
    <scope>NUCLEOTIDE SEQUENCE [LARGE SCALE GENOMIC DNA]</scope>
    <source>
        <strain evidence="1 2">BRV3</strain>
    </source>
</reference>
<dbReference type="AlphaFoldDB" id="A0A494RFJ6"/>
<dbReference type="RefSeq" id="WP_121482335.1">
    <property type="nucleotide sequence ID" value="NZ_CP032707.1"/>
</dbReference>
<accession>A0A494RFJ6</accession>
<proteinExistence type="predicted"/>
<dbReference type="PIRSF" id="PIRSF035865">
    <property type="entry name" value="UCP035865"/>
    <property type="match status" value="1"/>
</dbReference>
<evidence type="ECO:0000313" key="2">
    <source>
        <dbReference type="Proteomes" id="UP000276984"/>
    </source>
</evidence>
<dbReference type="Proteomes" id="UP000276984">
    <property type="component" value="Chromosome"/>
</dbReference>
<dbReference type="EMBL" id="CP032707">
    <property type="protein sequence ID" value="AYG95187.1"/>
    <property type="molecule type" value="Genomic_DNA"/>
</dbReference>
<dbReference type="InterPro" id="IPR019285">
    <property type="entry name" value="DUF2336"/>
</dbReference>
<keyword evidence="2" id="KW-1185">Reference proteome</keyword>
<dbReference type="Pfam" id="PF10098">
    <property type="entry name" value="DUF2336"/>
    <property type="match status" value="1"/>
</dbReference>
<dbReference type="InterPro" id="IPR014598">
    <property type="entry name" value="UCP035865"/>
</dbReference>